<gene>
    <name evidence="1" type="ORF">K6T79_20945</name>
</gene>
<accession>A0ABU5XMI8</accession>
<evidence type="ECO:0008006" key="3">
    <source>
        <dbReference type="Google" id="ProtNLM"/>
    </source>
</evidence>
<name>A0ABU5XMI8_9MYCO</name>
<evidence type="ECO:0000313" key="1">
    <source>
        <dbReference type="EMBL" id="MEB3023496.1"/>
    </source>
</evidence>
<dbReference type="EMBL" id="JAYJJR010000017">
    <property type="protein sequence ID" value="MEB3023496.1"/>
    <property type="molecule type" value="Genomic_DNA"/>
</dbReference>
<keyword evidence="2" id="KW-1185">Reference proteome</keyword>
<organism evidence="1 2">
    <name type="scientific">[Mycobacterium] crassicus</name>
    <dbReference type="NCBI Taxonomy" id="2872309"/>
    <lineage>
        <taxon>Bacteria</taxon>
        <taxon>Bacillati</taxon>
        <taxon>Actinomycetota</taxon>
        <taxon>Actinomycetes</taxon>
        <taxon>Mycobacteriales</taxon>
        <taxon>Mycobacteriaceae</taxon>
        <taxon>Mycolicibacter</taxon>
    </lineage>
</organism>
<evidence type="ECO:0000313" key="2">
    <source>
        <dbReference type="Proteomes" id="UP001299596"/>
    </source>
</evidence>
<sequence>MTDIANRLNRLNPAISRRMFVRGAAWSVPALGFTLAAPRALAVPAGSQDCGDPNELIENCVVQLPEEFTSTSFSTTAVVGGTNYSILFSTNIRPGELVPAAATGYRINSTGLTGTKRDGVPFSITPHIGEAGPRALGARSASSLGFVVDVPWTAGQLVRNFAYTFDVVYLNGLTEIQTCSYVTAMTLADNGMIVGGVGSVSFAPPRLTACVV</sequence>
<proteinExistence type="predicted"/>
<dbReference type="InterPro" id="IPR006311">
    <property type="entry name" value="TAT_signal"/>
</dbReference>
<protein>
    <recommendedName>
        <fullName evidence="3">Secreted protein</fullName>
    </recommendedName>
</protein>
<dbReference type="PROSITE" id="PS51318">
    <property type="entry name" value="TAT"/>
    <property type="match status" value="1"/>
</dbReference>
<reference evidence="1 2" key="1">
    <citation type="submission" date="2023-12" db="EMBL/GenBank/DDBJ databases">
        <title>Description of new species of Mycobacterium terrae complex isolated from sewage at the Sao Paulo Zoological Park Foundation in Brazil.</title>
        <authorList>
            <person name="Romagnoli C.L."/>
            <person name="Conceicao E.C."/>
            <person name="Machado E."/>
            <person name="Barreto L.B.P.F."/>
            <person name="Sharma A."/>
            <person name="Silva N.M."/>
            <person name="Marques L.E."/>
            <person name="Juliana M.A."/>
            <person name="Lourenco M.C.S."/>
            <person name="Digiampietri L.A."/>
            <person name="Suffys P.N."/>
            <person name="Viana-Niero C."/>
        </authorList>
    </citation>
    <scope>NUCLEOTIDE SEQUENCE [LARGE SCALE GENOMIC DNA]</scope>
    <source>
        <strain evidence="1 2">MYC098</strain>
    </source>
</reference>
<dbReference type="Proteomes" id="UP001299596">
    <property type="component" value="Unassembled WGS sequence"/>
</dbReference>
<comment type="caution">
    <text evidence="1">The sequence shown here is derived from an EMBL/GenBank/DDBJ whole genome shotgun (WGS) entry which is preliminary data.</text>
</comment>
<dbReference type="RefSeq" id="WP_225405489.1">
    <property type="nucleotide sequence ID" value="NZ_JAYJJR010000017.1"/>
</dbReference>